<dbReference type="InterPro" id="IPR023393">
    <property type="entry name" value="START-like_dom_sf"/>
</dbReference>
<keyword evidence="3" id="KW-1185">Reference proteome</keyword>
<dbReference type="Gene3D" id="3.30.530.20">
    <property type="match status" value="1"/>
</dbReference>
<dbReference type="PROSITE" id="PS50848">
    <property type="entry name" value="START"/>
    <property type="match status" value="1"/>
</dbReference>
<evidence type="ECO:0000259" key="1">
    <source>
        <dbReference type="PROSITE" id="PS50848"/>
    </source>
</evidence>
<dbReference type="PANTHER" id="PTHR19308:SF14">
    <property type="entry name" value="START DOMAIN-CONTAINING PROTEIN"/>
    <property type="match status" value="1"/>
</dbReference>
<reference evidence="2 3" key="1">
    <citation type="submission" date="2021-05" db="EMBL/GenBank/DDBJ databases">
        <title>A Polyphasic approach of four new species of the genus Ohtaekwangia: Ohtaekwangia histidinii sp. nov., Ohtaekwangia cretensis sp. nov., Ohtaekwangia indiensis sp. nov., Ohtaekwangia reichenbachii sp. nov. from diverse environment.</title>
        <authorList>
            <person name="Octaviana S."/>
        </authorList>
    </citation>
    <scope>NUCLEOTIDE SEQUENCE [LARGE SCALE GENOMIC DNA]</scope>
    <source>
        <strain evidence="2 3">PWU37</strain>
    </source>
</reference>
<dbReference type="SUPFAM" id="SSF55961">
    <property type="entry name" value="Bet v1-like"/>
    <property type="match status" value="1"/>
</dbReference>
<organism evidence="2 3">
    <name type="scientific">Dawidia soli</name>
    <dbReference type="NCBI Taxonomy" id="2782352"/>
    <lineage>
        <taxon>Bacteria</taxon>
        <taxon>Pseudomonadati</taxon>
        <taxon>Bacteroidota</taxon>
        <taxon>Cytophagia</taxon>
        <taxon>Cytophagales</taxon>
        <taxon>Chryseotaleaceae</taxon>
        <taxon>Dawidia</taxon>
    </lineage>
</organism>
<evidence type="ECO:0000313" key="2">
    <source>
        <dbReference type="EMBL" id="MBT1685825.1"/>
    </source>
</evidence>
<feature type="domain" description="START" evidence="1">
    <location>
        <begin position="32"/>
        <end position="215"/>
    </location>
</feature>
<accession>A0AAP2D7E6</accession>
<comment type="caution">
    <text evidence="2">The sequence shown here is derived from an EMBL/GenBank/DDBJ whole genome shotgun (WGS) entry which is preliminary data.</text>
</comment>
<dbReference type="Proteomes" id="UP001319180">
    <property type="component" value="Unassembled WGS sequence"/>
</dbReference>
<dbReference type="EMBL" id="JAHESC010000004">
    <property type="protein sequence ID" value="MBT1685825.1"/>
    <property type="molecule type" value="Genomic_DNA"/>
</dbReference>
<dbReference type="CDD" id="cd08876">
    <property type="entry name" value="START_1"/>
    <property type="match status" value="1"/>
</dbReference>
<dbReference type="AlphaFoldDB" id="A0AAP2D7E6"/>
<dbReference type="InterPro" id="IPR051213">
    <property type="entry name" value="START_lipid_transfer"/>
</dbReference>
<dbReference type="InterPro" id="IPR028347">
    <property type="entry name" value="START_dom_prot"/>
</dbReference>
<sequence>MRYLPEFPRMRVYSSLFVTLFFTYPVQFAAAQEDWKLRDEKEGIKIYMRSVAGSEIKALKVSFSIQATMSQMAAVILDVAATDQWVYSTKSCTLLKQLSPQEIVYHSEISVPWPASNRDFIARIRVTQDPSTRIMTVESFNEPDYVPEKEGVVRVPHADGKWTIKPVAPAELQVEYMLHVDPGGAIPAWLINLFATKGPFESFRNMREHIRKPVYQQVRIPFIAD</sequence>
<proteinExistence type="predicted"/>
<dbReference type="RefSeq" id="WP_254089077.1">
    <property type="nucleotide sequence ID" value="NZ_JAHESC010000004.1"/>
</dbReference>
<dbReference type="InterPro" id="IPR002913">
    <property type="entry name" value="START_lipid-bd_dom"/>
</dbReference>
<dbReference type="SMART" id="SM00234">
    <property type="entry name" value="START"/>
    <property type="match status" value="1"/>
</dbReference>
<protein>
    <submittedName>
        <fullName evidence="2">START domain-containing protein</fullName>
    </submittedName>
</protein>
<name>A0AAP2D7E6_9BACT</name>
<dbReference type="Pfam" id="PF01852">
    <property type="entry name" value="START"/>
    <property type="match status" value="1"/>
</dbReference>
<evidence type="ECO:0000313" key="3">
    <source>
        <dbReference type="Proteomes" id="UP001319180"/>
    </source>
</evidence>
<dbReference type="GO" id="GO:0005737">
    <property type="term" value="C:cytoplasm"/>
    <property type="evidence" value="ECO:0007669"/>
    <property type="project" value="UniProtKB-ARBA"/>
</dbReference>
<dbReference type="PANTHER" id="PTHR19308">
    <property type="entry name" value="PHOSPHATIDYLCHOLINE TRANSFER PROTEIN"/>
    <property type="match status" value="1"/>
</dbReference>
<dbReference type="PIRSF" id="PIRSF039033">
    <property type="entry name" value="START_dom"/>
    <property type="match status" value="1"/>
</dbReference>
<dbReference type="GO" id="GO:0008289">
    <property type="term" value="F:lipid binding"/>
    <property type="evidence" value="ECO:0007669"/>
    <property type="project" value="InterPro"/>
</dbReference>
<gene>
    <name evidence="2" type="ORF">KK078_04620</name>
</gene>